<feature type="compositionally biased region" description="Pro residues" evidence="9">
    <location>
        <begin position="732"/>
        <end position="748"/>
    </location>
</feature>
<dbReference type="AlphaFoldDB" id="A0A178EWR0"/>
<feature type="region of interest" description="Disordered" evidence="9">
    <location>
        <begin position="833"/>
        <end position="871"/>
    </location>
</feature>
<dbReference type="GO" id="GO:0005634">
    <property type="term" value="C:nucleus"/>
    <property type="evidence" value="ECO:0007669"/>
    <property type="project" value="TreeGrafter"/>
</dbReference>
<evidence type="ECO:0000313" key="12">
    <source>
        <dbReference type="Proteomes" id="UP000243015"/>
    </source>
</evidence>
<sequence>MAASMFMRPHLRFSSFCSASTIRCCPKSPISTYHRRWTHKMAQQELVEEQALSFYRRKNYYPVKIGEVFNGRYQVIAKLGYGGYSTVWLARDNRTKEYKTLKITVQTDNVLRNSTPPVVNEVKMLKHLKLTAEEREETNHPALKFLRLADEILELDNPETGDHHYCIVSRPQGNSIRTLQDQFPGGILPRIIVKTIVHQLIIGLNWLHTCGGVVHTGNFSSSISLPVNRVLTMIDILPQNILISIDNDSIGLKEVEEQETKDPSVPIITRDGNGTECGIVYRSRSTRLELAGHPVLTDFGQMRLLDDGEFSDWWMPDLYRAPEILLQLPWSCPVDMWSVGIMILELIEGRNLFDPIDHEHRQYVYPLAMAQYIGYLGPPPPLLMSKSPVVSQYFDDDGKYIGEAPIPKTSLEDFVTTISCDKEKEMFLRFIRRMLTWDPEERATTNEIFTDPWLMLTPEEMPGALGVAATQPPRWQGLAAMSSIMSQPQMDVRSVGSCVAAVVAAYNDAAKLVKRIQSAAPTTAPSPVATTSPDSPAIDEASNTSALSDLGDSLMLGPPIVQGQYEENLMRLGNAYANGDQNARETLKDVVINLQLTLLATLRMALLDNLELDFAALQRASDESRISALVCLFQLGQRLSLGSPSMLPKAPLATSTSPTRPAALSDPGSSSSPFAGSSSPAAATDPRKPPPIPPMSPSRVASNSISSADLGNRVSRESNYINHRPPSSINPVSPPLKPQSNYPPPKAPYGPSAGHGHGVKTPPTRLAELQGSQPMIREESNRSASVYSVLSSNNSSTKGVEAPMDRYRSNPSSGDPHIEPDQSAVELSAGIFSRTSSSRSSSNDPRKAPHPGTEKVISQLSSSPGTKSLPMFKWKPFARSTGSSSSKNNSADQPMLPPPDLYLPTEENNFAGFCKGAWRLQNSMKNSFRIDNRPVGMYMLQSSWHCSKCSFEGIVQESKFSGKAPVLSSMLGPVKTSIIQGMRVLQMFDQTVHLHGPSGNRYRWIFLAKSHVECKPPKPTDKVVCGFGCIFCSVQNHGPAPIYGNLDTFMEHLREHGGRGYAWDRKKPSQPLLDWTRCILGRIADDSEDFDINIPTVAEVGG</sequence>
<feature type="region of interest" description="Disordered" evidence="9">
    <location>
        <begin position="718"/>
        <end position="821"/>
    </location>
</feature>
<keyword evidence="3" id="KW-0808">Transferase</keyword>
<evidence type="ECO:0000256" key="9">
    <source>
        <dbReference type="SAM" id="MobiDB-lite"/>
    </source>
</evidence>
<dbReference type="PANTHER" id="PTHR47634:SF9">
    <property type="entry name" value="PROTEIN KINASE DOMAIN-CONTAINING PROTEIN-RELATED"/>
    <property type="match status" value="1"/>
</dbReference>
<feature type="compositionally biased region" description="Polar residues" evidence="9">
    <location>
        <begin position="718"/>
        <end position="731"/>
    </location>
</feature>
<dbReference type="Pfam" id="PF00069">
    <property type="entry name" value="Pkinase"/>
    <property type="match status" value="1"/>
</dbReference>
<feature type="compositionally biased region" description="Low complexity" evidence="9">
    <location>
        <begin position="520"/>
        <end position="536"/>
    </location>
</feature>
<protein>
    <recommendedName>
        <fullName evidence="1">non-specific serine/threonine protein kinase</fullName>
        <ecNumber evidence="1">2.7.11.1</ecNumber>
    </recommendedName>
</protein>
<evidence type="ECO:0000256" key="8">
    <source>
        <dbReference type="ARBA" id="ARBA00048679"/>
    </source>
</evidence>
<feature type="compositionally biased region" description="Low complexity" evidence="9">
    <location>
        <begin position="661"/>
        <end position="683"/>
    </location>
</feature>
<keyword evidence="2" id="KW-0723">Serine/threonine-protein kinase</keyword>
<dbReference type="VEuPathDB" id="FungiDB:TERG_05469"/>
<dbReference type="PROSITE" id="PS50011">
    <property type="entry name" value="PROTEIN_KINASE_DOM"/>
    <property type="match status" value="1"/>
</dbReference>
<name>A0A178EWR0_TRIRU</name>
<dbReference type="GO" id="GO:0005524">
    <property type="term" value="F:ATP binding"/>
    <property type="evidence" value="ECO:0007669"/>
    <property type="project" value="UniProtKB-KW"/>
</dbReference>
<dbReference type="InterPro" id="IPR051334">
    <property type="entry name" value="SRPK"/>
</dbReference>
<dbReference type="GO" id="GO:0005737">
    <property type="term" value="C:cytoplasm"/>
    <property type="evidence" value="ECO:0007669"/>
    <property type="project" value="TreeGrafter"/>
</dbReference>
<gene>
    <name evidence="11" type="ORF">A7C99_4894</name>
</gene>
<reference evidence="11 12" key="1">
    <citation type="submission" date="2016-05" db="EMBL/GenBank/DDBJ databases">
        <title>Genome sequencing of Trichophyton rubrum CMCC(F)T1i isolated from hair.</title>
        <authorList>
            <person name="Zhan P."/>
            <person name="Tao Y."/>
            <person name="Liu W."/>
        </authorList>
    </citation>
    <scope>NUCLEOTIDE SEQUENCE [LARGE SCALE GENOMIC DNA]</scope>
    <source>
        <strain evidence="12">CMCC(F)T1i</strain>
    </source>
</reference>
<evidence type="ECO:0000256" key="2">
    <source>
        <dbReference type="ARBA" id="ARBA00022527"/>
    </source>
</evidence>
<organism evidence="11 12">
    <name type="scientific">Trichophyton rubrum</name>
    <name type="common">Athlete's foot fungus</name>
    <name type="synonym">Epidermophyton rubrum</name>
    <dbReference type="NCBI Taxonomy" id="5551"/>
    <lineage>
        <taxon>Eukaryota</taxon>
        <taxon>Fungi</taxon>
        <taxon>Dikarya</taxon>
        <taxon>Ascomycota</taxon>
        <taxon>Pezizomycotina</taxon>
        <taxon>Eurotiomycetes</taxon>
        <taxon>Eurotiomycetidae</taxon>
        <taxon>Onygenales</taxon>
        <taxon>Arthrodermataceae</taxon>
        <taxon>Trichophyton</taxon>
    </lineage>
</organism>
<evidence type="ECO:0000256" key="3">
    <source>
        <dbReference type="ARBA" id="ARBA00022679"/>
    </source>
</evidence>
<keyword evidence="4" id="KW-0547">Nucleotide-binding</keyword>
<dbReference type="GO" id="GO:0004674">
    <property type="term" value="F:protein serine/threonine kinase activity"/>
    <property type="evidence" value="ECO:0007669"/>
    <property type="project" value="UniProtKB-KW"/>
</dbReference>
<dbReference type="InterPro" id="IPR000719">
    <property type="entry name" value="Prot_kinase_dom"/>
</dbReference>
<feature type="domain" description="Protein kinase" evidence="10">
    <location>
        <begin position="73"/>
        <end position="454"/>
    </location>
</feature>
<dbReference type="EC" id="2.7.11.1" evidence="1"/>
<dbReference type="Gene3D" id="3.30.200.20">
    <property type="entry name" value="Phosphorylase Kinase, domain 1"/>
    <property type="match status" value="1"/>
</dbReference>
<dbReference type="Gene3D" id="1.10.510.10">
    <property type="entry name" value="Transferase(Phosphotransferase) domain 1"/>
    <property type="match status" value="1"/>
</dbReference>
<comment type="catalytic activity">
    <reaction evidence="7">
        <text>L-threonyl-[protein] + ATP = O-phospho-L-threonyl-[protein] + ADP + H(+)</text>
        <dbReference type="Rhea" id="RHEA:46608"/>
        <dbReference type="Rhea" id="RHEA-COMP:11060"/>
        <dbReference type="Rhea" id="RHEA-COMP:11605"/>
        <dbReference type="ChEBI" id="CHEBI:15378"/>
        <dbReference type="ChEBI" id="CHEBI:30013"/>
        <dbReference type="ChEBI" id="CHEBI:30616"/>
        <dbReference type="ChEBI" id="CHEBI:61977"/>
        <dbReference type="ChEBI" id="CHEBI:456216"/>
        <dbReference type="EC" id="2.7.11.1"/>
    </reaction>
</comment>
<feature type="region of interest" description="Disordered" evidence="9">
    <location>
        <begin position="644"/>
        <end position="705"/>
    </location>
</feature>
<feature type="region of interest" description="Disordered" evidence="9">
    <location>
        <begin position="878"/>
        <end position="897"/>
    </location>
</feature>
<dbReference type="GO" id="GO:0050684">
    <property type="term" value="P:regulation of mRNA processing"/>
    <property type="evidence" value="ECO:0007669"/>
    <property type="project" value="TreeGrafter"/>
</dbReference>
<dbReference type="InterPro" id="IPR011009">
    <property type="entry name" value="Kinase-like_dom_sf"/>
</dbReference>
<dbReference type="SUPFAM" id="SSF56112">
    <property type="entry name" value="Protein kinase-like (PK-like)"/>
    <property type="match status" value="1"/>
</dbReference>
<evidence type="ECO:0000256" key="1">
    <source>
        <dbReference type="ARBA" id="ARBA00012513"/>
    </source>
</evidence>
<evidence type="ECO:0000313" key="11">
    <source>
        <dbReference type="EMBL" id="OAL64236.1"/>
    </source>
</evidence>
<evidence type="ECO:0000256" key="6">
    <source>
        <dbReference type="ARBA" id="ARBA00022840"/>
    </source>
</evidence>
<feature type="compositionally biased region" description="Polar residues" evidence="9">
    <location>
        <begin position="856"/>
        <end position="866"/>
    </location>
</feature>
<dbReference type="VEuPathDB" id="FungiDB:TERG_05468"/>
<feature type="compositionally biased region" description="Low complexity" evidence="9">
    <location>
        <begin position="782"/>
        <end position="796"/>
    </location>
</feature>
<dbReference type="GO" id="GO:0000245">
    <property type="term" value="P:spliceosomal complex assembly"/>
    <property type="evidence" value="ECO:0007669"/>
    <property type="project" value="TreeGrafter"/>
</dbReference>
<proteinExistence type="predicted"/>
<evidence type="ECO:0000256" key="7">
    <source>
        <dbReference type="ARBA" id="ARBA00047899"/>
    </source>
</evidence>
<dbReference type="SMART" id="SM00220">
    <property type="entry name" value="S_TKc"/>
    <property type="match status" value="1"/>
</dbReference>
<evidence type="ECO:0000256" key="5">
    <source>
        <dbReference type="ARBA" id="ARBA00022777"/>
    </source>
</evidence>
<dbReference type="EMBL" id="LHPM01000017">
    <property type="protein sequence ID" value="OAL64236.1"/>
    <property type="molecule type" value="Genomic_DNA"/>
</dbReference>
<comment type="caution">
    <text evidence="11">The sequence shown here is derived from an EMBL/GenBank/DDBJ whole genome shotgun (WGS) entry which is preliminary data.</text>
</comment>
<dbReference type="Proteomes" id="UP000243015">
    <property type="component" value="Unassembled WGS sequence"/>
</dbReference>
<dbReference type="PANTHER" id="PTHR47634">
    <property type="entry name" value="PROTEIN KINASE DOMAIN-CONTAINING PROTEIN-RELATED"/>
    <property type="match status" value="1"/>
</dbReference>
<feature type="compositionally biased region" description="Low complexity" evidence="9">
    <location>
        <begin position="880"/>
        <end position="890"/>
    </location>
</feature>
<evidence type="ECO:0000256" key="4">
    <source>
        <dbReference type="ARBA" id="ARBA00022741"/>
    </source>
</evidence>
<comment type="catalytic activity">
    <reaction evidence="8">
        <text>L-seryl-[protein] + ATP = O-phospho-L-seryl-[protein] + ADP + H(+)</text>
        <dbReference type="Rhea" id="RHEA:17989"/>
        <dbReference type="Rhea" id="RHEA-COMP:9863"/>
        <dbReference type="Rhea" id="RHEA-COMP:11604"/>
        <dbReference type="ChEBI" id="CHEBI:15378"/>
        <dbReference type="ChEBI" id="CHEBI:29999"/>
        <dbReference type="ChEBI" id="CHEBI:30616"/>
        <dbReference type="ChEBI" id="CHEBI:83421"/>
        <dbReference type="ChEBI" id="CHEBI:456216"/>
        <dbReference type="EC" id="2.7.11.1"/>
    </reaction>
</comment>
<accession>A0A178EWR0</accession>
<evidence type="ECO:0000259" key="10">
    <source>
        <dbReference type="PROSITE" id="PS50011"/>
    </source>
</evidence>
<feature type="compositionally biased region" description="Low complexity" evidence="9">
    <location>
        <begin position="833"/>
        <end position="842"/>
    </location>
</feature>
<keyword evidence="6" id="KW-0067">ATP-binding</keyword>
<feature type="region of interest" description="Disordered" evidence="9">
    <location>
        <begin position="520"/>
        <end position="543"/>
    </location>
</feature>
<keyword evidence="5" id="KW-0418">Kinase</keyword>